<evidence type="ECO:0000313" key="9">
    <source>
        <dbReference type="EMBL" id="GMT16202.1"/>
    </source>
</evidence>
<sequence>LRSDDEQSISSSVSNLNRKRINRRCKFIPDCKRDDCAFTHPSRKCKDFPNCKFGGACLFLHDQCPNDGKCNDEKCTNEHQIARNIFKEWCVRGSYCKSENCPHLHPF</sequence>
<evidence type="ECO:0000256" key="1">
    <source>
        <dbReference type="ARBA" id="ARBA00004123"/>
    </source>
</evidence>
<evidence type="ECO:0000256" key="8">
    <source>
        <dbReference type="ARBA" id="ARBA00023242"/>
    </source>
</evidence>
<evidence type="ECO:0000256" key="5">
    <source>
        <dbReference type="ARBA" id="ARBA00022737"/>
    </source>
</evidence>
<dbReference type="GO" id="GO:0005737">
    <property type="term" value="C:cytoplasm"/>
    <property type="evidence" value="ECO:0007669"/>
    <property type="project" value="TreeGrafter"/>
</dbReference>
<dbReference type="GO" id="GO:0005634">
    <property type="term" value="C:nucleus"/>
    <property type="evidence" value="ECO:0007669"/>
    <property type="project" value="UniProtKB-SubCell"/>
</dbReference>
<evidence type="ECO:0000256" key="2">
    <source>
        <dbReference type="ARBA" id="ARBA00008423"/>
    </source>
</evidence>
<evidence type="ECO:0000256" key="6">
    <source>
        <dbReference type="ARBA" id="ARBA00022771"/>
    </source>
</evidence>
<dbReference type="GO" id="GO:0008143">
    <property type="term" value="F:poly(A) binding"/>
    <property type="evidence" value="ECO:0007669"/>
    <property type="project" value="InterPro"/>
</dbReference>
<organism evidence="9 10">
    <name type="scientific">Pristionchus fissidentatus</name>
    <dbReference type="NCBI Taxonomy" id="1538716"/>
    <lineage>
        <taxon>Eukaryota</taxon>
        <taxon>Metazoa</taxon>
        <taxon>Ecdysozoa</taxon>
        <taxon>Nematoda</taxon>
        <taxon>Chromadorea</taxon>
        <taxon>Rhabditida</taxon>
        <taxon>Rhabditina</taxon>
        <taxon>Diplogasteromorpha</taxon>
        <taxon>Diplogasteroidea</taxon>
        <taxon>Neodiplogasteridae</taxon>
        <taxon>Pristionchus</taxon>
    </lineage>
</organism>
<dbReference type="Gene3D" id="4.10.1000.30">
    <property type="match status" value="1"/>
</dbReference>
<keyword evidence="7" id="KW-0862">Zinc</keyword>
<evidence type="ECO:0000256" key="3">
    <source>
        <dbReference type="ARBA" id="ARBA00015071"/>
    </source>
</evidence>
<dbReference type="AlphaFoldDB" id="A0AAV5VBU8"/>
<comment type="caution">
    <text evidence="9">The sequence shown here is derived from an EMBL/GenBank/DDBJ whole genome shotgun (WGS) entry which is preliminary data.</text>
</comment>
<reference evidence="9" key="1">
    <citation type="submission" date="2023-10" db="EMBL/GenBank/DDBJ databases">
        <title>Genome assembly of Pristionchus species.</title>
        <authorList>
            <person name="Yoshida K."/>
            <person name="Sommer R.J."/>
        </authorList>
    </citation>
    <scope>NUCLEOTIDE SEQUENCE</scope>
    <source>
        <strain evidence="9">RS5133</strain>
    </source>
</reference>
<name>A0AAV5VBU8_9BILA</name>
<keyword evidence="4" id="KW-0479">Metal-binding</keyword>
<comment type="similarity">
    <text evidence="2">Belongs to the ZC3H14 family.</text>
</comment>
<keyword evidence="5" id="KW-0677">Repeat</keyword>
<protein>
    <recommendedName>
        <fullName evidence="3">Zinc finger CCCH domain-containing protein 14</fullName>
    </recommendedName>
</protein>
<comment type="subcellular location">
    <subcellularLocation>
        <location evidence="1">Nucleus</location>
    </subcellularLocation>
</comment>
<dbReference type="GO" id="GO:0008270">
    <property type="term" value="F:zinc ion binding"/>
    <property type="evidence" value="ECO:0007669"/>
    <property type="project" value="UniProtKB-KW"/>
</dbReference>
<proteinExistence type="inferred from homology"/>
<dbReference type="PANTHER" id="PTHR14738:SF29">
    <property type="entry name" value="ZINC FINGER CCCH DOMAIN-CONTAINING PROTEIN 14"/>
    <property type="match status" value="1"/>
</dbReference>
<dbReference type="EMBL" id="BTSY01000002">
    <property type="protein sequence ID" value="GMT16202.1"/>
    <property type="molecule type" value="Genomic_DNA"/>
</dbReference>
<dbReference type="Proteomes" id="UP001432322">
    <property type="component" value="Unassembled WGS sequence"/>
</dbReference>
<accession>A0AAV5VBU8</accession>
<dbReference type="PANTHER" id="PTHR14738">
    <property type="entry name" value="ZINC FINGER CCCH DOMAIN-CONTAINING PROTEIN 14"/>
    <property type="match status" value="1"/>
</dbReference>
<keyword evidence="10" id="KW-1185">Reference proteome</keyword>
<evidence type="ECO:0000256" key="7">
    <source>
        <dbReference type="ARBA" id="ARBA00022833"/>
    </source>
</evidence>
<keyword evidence="6" id="KW-0863">Zinc-finger</keyword>
<dbReference type="InterPro" id="IPR040366">
    <property type="entry name" value="Nab2/ZC3H14"/>
</dbReference>
<evidence type="ECO:0000313" key="10">
    <source>
        <dbReference type="Proteomes" id="UP001432322"/>
    </source>
</evidence>
<keyword evidence="8" id="KW-0539">Nucleus</keyword>
<gene>
    <name evidence="9" type="ORF">PFISCL1PPCAC_7499</name>
</gene>
<dbReference type="GO" id="GO:0043488">
    <property type="term" value="P:regulation of mRNA stability"/>
    <property type="evidence" value="ECO:0007669"/>
    <property type="project" value="InterPro"/>
</dbReference>
<evidence type="ECO:0000256" key="4">
    <source>
        <dbReference type="ARBA" id="ARBA00022723"/>
    </source>
</evidence>
<feature type="non-terminal residue" evidence="9">
    <location>
        <position position="107"/>
    </location>
</feature>
<feature type="non-terminal residue" evidence="9">
    <location>
        <position position="1"/>
    </location>
</feature>
<dbReference type="Pfam" id="PF14608">
    <property type="entry name" value="zf-CCCH_2"/>
    <property type="match status" value="2"/>
</dbReference>